<evidence type="ECO:0000313" key="2">
    <source>
        <dbReference type="EMBL" id="EWC62581.1"/>
    </source>
</evidence>
<sequence length="116" mass="12944">MTPRPLTTSWTAPDRDSVRVRLDGDLDFDTADTLLREVIARLPTVRALHLDMSTLGFCDSYGLSTLLMIRRHVDAADACLHLENRPAGLDRILRITNTLNHLTGSTAEAHQQTPRP</sequence>
<proteinExistence type="predicted"/>
<accession>W7J104</accession>
<gene>
    <name evidence="2" type="ORF">UO65_2084</name>
</gene>
<keyword evidence="3" id="KW-1185">Reference proteome</keyword>
<feature type="domain" description="STAS" evidence="1">
    <location>
        <begin position="20"/>
        <end position="97"/>
    </location>
</feature>
<dbReference type="CDD" id="cd07043">
    <property type="entry name" value="STAS_anti-anti-sigma_factors"/>
    <property type="match status" value="1"/>
</dbReference>
<dbReference type="AlphaFoldDB" id="W7J104"/>
<evidence type="ECO:0000259" key="1">
    <source>
        <dbReference type="PROSITE" id="PS50801"/>
    </source>
</evidence>
<reference evidence="2 3" key="1">
    <citation type="journal article" date="2014" name="Genome Announc.">
        <title>Draft Genome Sequence of the Antitrypanosomally Active Sponge-Associated Bacterium Actinokineospora sp. Strain EG49.</title>
        <authorList>
            <person name="Harjes J."/>
            <person name="Ryu T."/>
            <person name="Abdelmohsen U.R."/>
            <person name="Moitinho-Silva L."/>
            <person name="Horn H."/>
            <person name="Ravasi T."/>
            <person name="Hentschel U."/>
        </authorList>
    </citation>
    <scope>NUCLEOTIDE SEQUENCE [LARGE SCALE GENOMIC DNA]</scope>
    <source>
        <strain evidence="2 3">EG49</strain>
    </source>
</reference>
<dbReference type="OrthoDB" id="4249752at2"/>
<dbReference type="InterPro" id="IPR036513">
    <property type="entry name" value="STAS_dom_sf"/>
</dbReference>
<dbReference type="STRING" id="909613.UO65_2084"/>
<dbReference type="Gene3D" id="3.30.750.24">
    <property type="entry name" value="STAS domain"/>
    <property type="match status" value="1"/>
</dbReference>
<protein>
    <submittedName>
        <fullName evidence="2">Anti-sigma-factor antagonist</fullName>
    </submittedName>
</protein>
<dbReference type="PROSITE" id="PS50801">
    <property type="entry name" value="STAS"/>
    <property type="match status" value="1"/>
</dbReference>
<dbReference type="EMBL" id="AYXG01000075">
    <property type="protein sequence ID" value="EWC62581.1"/>
    <property type="molecule type" value="Genomic_DNA"/>
</dbReference>
<accession>A0A8E3BFJ8</accession>
<dbReference type="InterPro" id="IPR002645">
    <property type="entry name" value="STAS_dom"/>
</dbReference>
<dbReference type="Pfam" id="PF13466">
    <property type="entry name" value="STAS_2"/>
    <property type="match status" value="1"/>
</dbReference>
<dbReference type="SUPFAM" id="SSF52091">
    <property type="entry name" value="SpoIIaa-like"/>
    <property type="match status" value="1"/>
</dbReference>
<dbReference type="InterPro" id="IPR058548">
    <property type="entry name" value="MlaB-like_STAS"/>
</dbReference>
<name>W7J104_9PSEU</name>
<comment type="caution">
    <text evidence="2">The sequence shown here is derived from an EMBL/GenBank/DDBJ whole genome shotgun (WGS) entry which is preliminary data.</text>
</comment>
<organism evidence="2 3">
    <name type="scientific">Actinokineospora spheciospongiae</name>
    <dbReference type="NCBI Taxonomy" id="909613"/>
    <lineage>
        <taxon>Bacteria</taxon>
        <taxon>Bacillati</taxon>
        <taxon>Actinomycetota</taxon>
        <taxon>Actinomycetes</taxon>
        <taxon>Pseudonocardiales</taxon>
        <taxon>Pseudonocardiaceae</taxon>
        <taxon>Actinokineospora</taxon>
    </lineage>
</organism>
<dbReference type="eggNOG" id="COG1366">
    <property type="taxonomic scope" value="Bacteria"/>
</dbReference>
<evidence type="ECO:0000313" key="3">
    <source>
        <dbReference type="Proteomes" id="UP000019277"/>
    </source>
</evidence>
<dbReference type="Proteomes" id="UP000019277">
    <property type="component" value="Unassembled WGS sequence"/>
</dbReference>
<dbReference type="RefSeq" id="WP_035281078.1">
    <property type="nucleotide sequence ID" value="NZ_AYXG01000075.1"/>
</dbReference>